<feature type="compositionally biased region" description="Low complexity" evidence="2">
    <location>
        <begin position="265"/>
        <end position="274"/>
    </location>
</feature>
<evidence type="ECO:0000313" key="4">
    <source>
        <dbReference type="Proteomes" id="UP000244722"/>
    </source>
</evidence>
<evidence type="ECO:0000256" key="2">
    <source>
        <dbReference type="SAM" id="MobiDB-lite"/>
    </source>
</evidence>
<dbReference type="STRING" id="42251.A0A2T6ZJU0"/>
<name>A0A2T6ZJU0_TUBBO</name>
<feature type="compositionally biased region" description="Basic and acidic residues" evidence="2">
    <location>
        <begin position="225"/>
        <end position="234"/>
    </location>
</feature>
<keyword evidence="1" id="KW-0175">Coiled coil</keyword>
<dbReference type="AlphaFoldDB" id="A0A2T6ZJU0"/>
<feature type="compositionally biased region" description="Basic and acidic residues" evidence="2">
    <location>
        <begin position="183"/>
        <end position="195"/>
    </location>
</feature>
<dbReference type="Proteomes" id="UP000244722">
    <property type="component" value="Unassembled WGS sequence"/>
</dbReference>
<reference evidence="3 4" key="1">
    <citation type="submission" date="2017-04" db="EMBL/GenBank/DDBJ databases">
        <title>Draft genome sequence of Tuber borchii Vittad., a whitish edible truffle.</title>
        <authorList>
            <consortium name="DOE Joint Genome Institute"/>
            <person name="Murat C."/>
            <person name="Kuo A."/>
            <person name="Barry K.W."/>
            <person name="Clum A."/>
            <person name="Dockter R.B."/>
            <person name="Fauchery L."/>
            <person name="Iotti M."/>
            <person name="Kohler A."/>
            <person name="Labutti K."/>
            <person name="Lindquist E.A."/>
            <person name="Lipzen A."/>
            <person name="Ohm R.A."/>
            <person name="Wang M."/>
            <person name="Grigoriev I.V."/>
            <person name="Zambonelli A."/>
            <person name="Martin F.M."/>
        </authorList>
    </citation>
    <scope>NUCLEOTIDE SEQUENCE [LARGE SCALE GENOMIC DNA]</scope>
    <source>
        <strain evidence="3 4">Tbo3840</strain>
    </source>
</reference>
<keyword evidence="4" id="KW-1185">Reference proteome</keyword>
<proteinExistence type="predicted"/>
<evidence type="ECO:0000313" key="3">
    <source>
        <dbReference type="EMBL" id="PUU75743.1"/>
    </source>
</evidence>
<accession>A0A2T6ZJU0</accession>
<sequence>MPRDYSENTIWTKAETGRIIQWLEEPENLRKIKKGSGITKKTIVAEIAAQIPTKEAIKVGYKYDNIMKSYRAAAKLNNQSGWGLSERDLDEGRRSLRDKLLSRCPYFFRLERILGDRPNVRPPVSYDSGHDANDTAATIEQLLIAISNDNPEEEEEGQLPLVGQEGIGGEVEGEGENGASISREGEEQEREKEWQGEGMRIESGGNEEEVAILRGNGREEEDGGSSDRGERSRVSQETTGGIEEEEVVVMGENRESQGVQRAKRASSSYSSAMRGARKRRFPEMLVAESDNDGASSGTQRRRKGGSNALIEAVGILASAKAEGEEKKFEFLNRHLIQQGELRQQEIELEREKLEVERERARGEQRRTELLMLQLRATMGKRTTNNMEGFEELNFESSE</sequence>
<protein>
    <submittedName>
        <fullName evidence="3">Uncharacterized protein</fullName>
    </submittedName>
</protein>
<feature type="region of interest" description="Disordered" evidence="2">
    <location>
        <begin position="151"/>
        <end position="305"/>
    </location>
</feature>
<comment type="caution">
    <text evidence="3">The sequence shown here is derived from an EMBL/GenBank/DDBJ whole genome shotgun (WGS) entry which is preliminary data.</text>
</comment>
<dbReference type="EMBL" id="NESQ01000216">
    <property type="protein sequence ID" value="PUU75743.1"/>
    <property type="molecule type" value="Genomic_DNA"/>
</dbReference>
<feature type="coiled-coil region" evidence="1">
    <location>
        <begin position="336"/>
        <end position="370"/>
    </location>
</feature>
<gene>
    <name evidence="3" type="ORF">B9Z19DRAFT_1130803</name>
</gene>
<evidence type="ECO:0000256" key="1">
    <source>
        <dbReference type="SAM" id="Coils"/>
    </source>
</evidence>
<dbReference type="PANTHER" id="PTHR33324">
    <property type="entry name" value="EXPRESSED PROTEIN"/>
    <property type="match status" value="1"/>
</dbReference>
<organism evidence="3 4">
    <name type="scientific">Tuber borchii</name>
    <name type="common">White truffle</name>
    <dbReference type="NCBI Taxonomy" id="42251"/>
    <lineage>
        <taxon>Eukaryota</taxon>
        <taxon>Fungi</taxon>
        <taxon>Dikarya</taxon>
        <taxon>Ascomycota</taxon>
        <taxon>Pezizomycotina</taxon>
        <taxon>Pezizomycetes</taxon>
        <taxon>Pezizales</taxon>
        <taxon>Tuberaceae</taxon>
        <taxon>Tuber</taxon>
    </lineage>
</organism>
<dbReference type="OrthoDB" id="4202778at2759"/>
<dbReference type="PANTHER" id="PTHR33324:SF2">
    <property type="entry name" value="MYB_SANT-LIKE DNA-BINDING DOMAIN-CONTAINING PROTEIN"/>
    <property type="match status" value="1"/>
</dbReference>